<dbReference type="EMBL" id="JAFJYH010000304">
    <property type="protein sequence ID" value="KAG4413615.1"/>
    <property type="molecule type" value="Genomic_DNA"/>
</dbReference>
<sequence length="383" mass="43669">MTRPIPYGTIQAWQSHIRSNPDPFILSIPKIELHVHIEGTLTPSLRFTLAARNNLPLTSIRLNKTFHTLSELESAYNLLEPISVKGAGVSAFFDAYYGGMDCLRMERDFYDLAWAYFERARGMNVVYCEVFVDLQAHTRRGVSVEAVLGGLGRARRDAWEKLSLKTNYILSFLRDLSPGSATEHYELALPYREMFVGIGLDSNEYDRPPLLFKELYKRARADGFKLTAHCDVRQKDTHEHIRQVVEELGGTGAERVDHGLDAAERSELVEKIRERGVGMTLCPWAYVRHHTEANLFSHMRTLMDAGVKICISSDSPAYVESNWVTDNLSLLKLRGGFTDADVVRVQRDALDMCWADEETKGRLRKEIEESVENWEQKEPGKLE</sequence>
<name>A0A8H7T6Z3_9HELO</name>
<reference evidence="5" key="1">
    <citation type="submission" date="2021-02" db="EMBL/GenBank/DDBJ databases">
        <title>Genome sequence Cadophora malorum strain M34.</title>
        <authorList>
            <person name="Stefanovic E."/>
            <person name="Vu D."/>
            <person name="Scully C."/>
            <person name="Dijksterhuis J."/>
            <person name="Roader J."/>
            <person name="Houbraken J."/>
        </authorList>
    </citation>
    <scope>NUCLEOTIDE SEQUENCE</scope>
    <source>
        <strain evidence="5">M34</strain>
    </source>
</reference>
<dbReference type="AlphaFoldDB" id="A0A8H7T6Z3"/>
<dbReference type="Pfam" id="PF00962">
    <property type="entry name" value="A_deaminase"/>
    <property type="match status" value="1"/>
</dbReference>
<dbReference type="InterPro" id="IPR001365">
    <property type="entry name" value="A_deaminase_dom"/>
</dbReference>
<keyword evidence="3" id="KW-0378">Hydrolase</keyword>
<dbReference type="Gene3D" id="3.20.20.140">
    <property type="entry name" value="Metal-dependent hydrolases"/>
    <property type="match status" value="1"/>
</dbReference>
<evidence type="ECO:0000256" key="3">
    <source>
        <dbReference type="ARBA" id="ARBA00022801"/>
    </source>
</evidence>
<keyword evidence="6" id="KW-1185">Reference proteome</keyword>
<evidence type="ECO:0000256" key="1">
    <source>
        <dbReference type="ARBA" id="ARBA00001947"/>
    </source>
</evidence>
<dbReference type="NCBIfam" id="TIGR01430">
    <property type="entry name" value="aden_deam"/>
    <property type="match status" value="1"/>
</dbReference>
<dbReference type="GO" id="GO:0046872">
    <property type="term" value="F:metal ion binding"/>
    <property type="evidence" value="ECO:0007669"/>
    <property type="project" value="UniProtKB-KW"/>
</dbReference>
<dbReference type="InterPro" id="IPR032466">
    <property type="entry name" value="Metal_Hydrolase"/>
</dbReference>
<dbReference type="Proteomes" id="UP000664132">
    <property type="component" value="Unassembled WGS sequence"/>
</dbReference>
<organism evidence="5 6">
    <name type="scientific">Cadophora malorum</name>
    <dbReference type="NCBI Taxonomy" id="108018"/>
    <lineage>
        <taxon>Eukaryota</taxon>
        <taxon>Fungi</taxon>
        <taxon>Dikarya</taxon>
        <taxon>Ascomycota</taxon>
        <taxon>Pezizomycotina</taxon>
        <taxon>Leotiomycetes</taxon>
        <taxon>Helotiales</taxon>
        <taxon>Ploettnerulaceae</taxon>
        <taxon>Cadophora</taxon>
    </lineage>
</organism>
<evidence type="ECO:0000313" key="6">
    <source>
        <dbReference type="Proteomes" id="UP000664132"/>
    </source>
</evidence>
<feature type="domain" description="Adenosine deaminase" evidence="4">
    <location>
        <begin position="29"/>
        <end position="369"/>
    </location>
</feature>
<accession>A0A8H7T6Z3</accession>
<evidence type="ECO:0000259" key="4">
    <source>
        <dbReference type="Pfam" id="PF00962"/>
    </source>
</evidence>
<evidence type="ECO:0000313" key="5">
    <source>
        <dbReference type="EMBL" id="KAG4413615.1"/>
    </source>
</evidence>
<dbReference type="GO" id="GO:0000034">
    <property type="term" value="F:adenine deaminase activity"/>
    <property type="evidence" value="ECO:0007669"/>
    <property type="project" value="TreeGrafter"/>
</dbReference>
<dbReference type="GO" id="GO:0006146">
    <property type="term" value="P:adenine catabolic process"/>
    <property type="evidence" value="ECO:0007669"/>
    <property type="project" value="TreeGrafter"/>
</dbReference>
<dbReference type="GO" id="GO:0005829">
    <property type="term" value="C:cytosol"/>
    <property type="evidence" value="ECO:0007669"/>
    <property type="project" value="TreeGrafter"/>
</dbReference>
<evidence type="ECO:0000256" key="2">
    <source>
        <dbReference type="ARBA" id="ARBA00022723"/>
    </source>
</evidence>
<dbReference type="PANTHER" id="PTHR43114">
    <property type="entry name" value="ADENINE DEAMINASE"/>
    <property type="match status" value="1"/>
</dbReference>
<dbReference type="SUPFAM" id="SSF51556">
    <property type="entry name" value="Metallo-dependent hydrolases"/>
    <property type="match status" value="1"/>
</dbReference>
<dbReference type="PANTHER" id="PTHR43114:SF7">
    <property type="entry name" value="ADENOSINE DEAMINASE DOMAIN-CONTAINING PROTEIN"/>
    <property type="match status" value="1"/>
</dbReference>
<proteinExistence type="predicted"/>
<comment type="caution">
    <text evidence="5">The sequence shown here is derived from an EMBL/GenBank/DDBJ whole genome shotgun (WGS) entry which is preliminary data.</text>
</comment>
<dbReference type="InterPro" id="IPR006330">
    <property type="entry name" value="Ado/ade_deaminase"/>
</dbReference>
<protein>
    <recommendedName>
        <fullName evidence="4">Adenosine deaminase domain-containing protein</fullName>
    </recommendedName>
</protein>
<dbReference type="GO" id="GO:0043103">
    <property type="term" value="P:hypoxanthine salvage"/>
    <property type="evidence" value="ECO:0007669"/>
    <property type="project" value="TreeGrafter"/>
</dbReference>
<comment type="cofactor">
    <cofactor evidence="1">
        <name>Zn(2+)</name>
        <dbReference type="ChEBI" id="CHEBI:29105"/>
    </cofactor>
</comment>
<keyword evidence="2" id="KW-0479">Metal-binding</keyword>
<gene>
    <name evidence="5" type="ORF">IFR04_013237</name>
</gene>
<dbReference type="OrthoDB" id="272271at2759"/>